<reference evidence="2 3" key="1">
    <citation type="journal article" date="2018" name="Nat. Ecol. Evol.">
        <title>Shark genomes provide insights into elasmobranch evolution and the origin of vertebrates.</title>
        <authorList>
            <person name="Hara Y"/>
            <person name="Yamaguchi K"/>
            <person name="Onimaru K"/>
            <person name="Kadota M"/>
            <person name="Koyanagi M"/>
            <person name="Keeley SD"/>
            <person name="Tatsumi K"/>
            <person name="Tanaka K"/>
            <person name="Motone F"/>
            <person name="Kageyama Y"/>
            <person name="Nozu R"/>
            <person name="Adachi N"/>
            <person name="Nishimura O"/>
            <person name="Nakagawa R"/>
            <person name="Tanegashima C"/>
            <person name="Kiyatake I"/>
            <person name="Matsumoto R"/>
            <person name="Murakumo K"/>
            <person name="Nishida K"/>
            <person name="Terakita A"/>
            <person name="Kuratani S"/>
            <person name="Sato K"/>
            <person name="Hyodo S Kuraku.S."/>
        </authorList>
    </citation>
    <scope>NUCLEOTIDE SEQUENCE [LARGE SCALE GENOMIC DNA]</scope>
</reference>
<evidence type="ECO:0000313" key="3">
    <source>
        <dbReference type="Proteomes" id="UP000288216"/>
    </source>
</evidence>
<feature type="compositionally biased region" description="Polar residues" evidence="1">
    <location>
        <begin position="40"/>
        <end position="60"/>
    </location>
</feature>
<feature type="region of interest" description="Disordered" evidence="1">
    <location>
        <begin position="40"/>
        <end position="176"/>
    </location>
</feature>
<accession>A0A401Q750</accession>
<dbReference type="Proteomes" id="UP000288216">
    <property type="component" value="Unassembled WGS sequence"/>
</dbReference>
<dbReference type="OrthoDB" id="199574at2759"/>
<gene>
    <name evidence="2" type="ORF">scyTo_0022775</name>
</gene>
<proteinExistence type="predicted"/>
<dbReference type="AlphaFoldDB" id="A0A401Q750"/>
<evidence type="ECO:0000256" key="1">
    <source>
        <dbReference type="SAM" id="MobiDB-lite"/>
    </source>
</evidence>
<evidence type="ECO:0000313" key="2">
    <source>
        <dbReference type="EMBL" id="GCB81224.1"/>
    </source>
</evidence>
<sequence length="176" mass="19767">MQQYYQQWYQQYNYNYSYPYYSPYQMNMYSGYQGQYNVQGSYPGTQPGQQVSQHGSNHTQPPVPGLEDGPHYASTQGAGSQQPQKHAPGGPSSSQQQQQQQAATQQHHPQQGTYPEGKGKKGQQLWQRMKQAPGSGGVKFNIQKRPYTVSQQGFGGSAGEQGNQSFLESERYQTAR</sequence>
<feature type="compositionally biased region" description="Low complexity" evidence="1">
    <location>
        <begin position="86"/>
        <end position="113"/>
    </location>
</feature>
<dbReference type="STRING" id="75743.A0A401Q750"/>
<feature type="compositionally biased region" description="Polar residues" evidence="1">
    <location>
        <begin position="73"/>
        <end position="84"/>
    </location>
</feature>
<keyword evidence="3" id="KW-1185">Reference proteome</keyword>
<protein>
    <submittedName>
        <fullName evidence="2">Uncharacterized protein</fullName>
    </submittedName>
</protein>
<name>A0A401Q750_SCYTO</name>
<organism evidence="2 3">
    <name type="scientific">Scyliorhinus torazame</name>
    <name type="common">Cloudy catshark</name>
    <name type="synonym">Catulus torazame</name>
    <dbReference type="NCBI Taxonomy" id="75743"/>
    <lineage>
        <taxon>Eukaryota</taxon>
        <taxon>Metazoa</taxon>
        <taxon>Chordata</taxon>
        <taxon>Craniata</taxon>
        <taxon>Vertebrata</taxon>
        <taxon>Chondrichthyes</taxon>
        <taxon>Elasmobranchii</taxon>
        <taxon>Galeomorphii</taxon>
        <taxon>Galeoidea</taxon>
        <taxon>Carcharhiniformes</taxon>
        <taxon>Scyliorhinidae</taxon>
        <taxon>Scyliorhinus</taxon>
    </lineage>
</organism>
<dbReference type="EMBL" id="BFAA01023966">
    <property type="protein sequence ID" value="GCB81224.1"/>
    <property type="molecule type" value="Genomic_DNA"/>
</dbReference>
<comment type="caution">
    <text evidence="2">The sequence shown here is derived from an EMBL/GenBank/DDBJ whole genome shotgun (WGS) entry which is preliminary data.</text>
</comment>